<protein>
    <recommendedName>
        <fullName evidence="3">Nucleotidyltransferase</fullName>
    </recommendedName>
</protein>
<evidence type="ECO:0008006" key="3">
    <source>
        <dbReference type="Google" id="ProtNLM"/>
    </source>
</evidence>
<reference evidence="2" key="1">
    <citation type="submission" date="2022-12" db="EMBL/GenBank/DDBJ databases">
        <title>Paraconexibacter alkalitolerans sp. nov. and Baekduia alba sp. nov., isolated from soil and emended description of the genera Paraconexibacter (Chun et al., 2020) and Baekduia (An et al., 2020).</title>
        <authorList>
            <person name="Vieira S."/>
            <person name="Huber K.J."/>
            <person name="Geppert A."/>
            <person name="Wolf J."/>
            <person name="Neumann-Schaal M."/>
            <person name="Muesken M."/>
            <person name="Overmann J."/>
        </authorList>
    </citation>
    <scope>NUCLEOTIDE SEQUENCE</scope>
    <source>
        <strain evidence="2">AEG42_29</strain>
    </source>
</reference>
<sequence length="95" mass="10545">MRVVRGSAGAAPSRAPGGPRRLGLPVLVPVTVGPGGRPLTVAGDPVDAIRESWLVEDRWWTANPLRRRYWEVVTVGGRDLVVFRDLVEGSWYRQR</sequence>
<dbReference type="AlphaFoldDB" id="A0AAU7AY81"/>
<gene>
    <name evidence="2" type="ORF">DSM112329_03546</name>
</gene>
<organism evidence="2">
    <name type="scientific">Paraconexibacter sp. AEG42_29</name>
    <dbReference type="NCBI Taxonomy" id="2997339"/>
    <lineage>
        <taxon>Bacteria</taxon>
        <taxon>Bacillati</taxon>
        <taxon>Actinomycetota</taxon>
        <taxon>Thermoleophilia</taxon>
        <taxon>Solirubrobacterales</taxon>
        <taxon>Paraconexibacteraceae</taxon>
        <taxon>Paraconexibacter</taxon>
    </lineage>
</organism>
<dbReference type="EMBL" id="CP114014">
    <property type="protein sequence ID" value="XAY06671.1"/>
    <property type="molecule type" value="Genomic_DNA"/>
</dbReference>
<evidence type="ECO:0000313" key="2">
    <source>
        <dbReference type="EMBL" id="XAY06671.1"/>
    </source>
</evidence>
<name>A0AAU7AY81_9ACTN</name>
<proteinExistence type="predicted"/>
<feature type="region of interest" description="Disordered" evidence="1">
    <location>
        <begin position="1"/>
        <end position="22"/>
    </location>
</feature>
<dbReference type="KEGG" id="parq:DSM112329_03546"/>
<accession>A0AAU7AY81</accession>
<evidence type="ECO:0000256" key="1">
    <source>
        <dbReference type="SAM" id="MobiDB-lite"/>
    </source>
</evidence>